<dbReference type="Gene3D" id="1.20.5.170">
    <property type="match status" value="1"/>
</dbReference>
<dbReference type="InterPro" id="IPR027417">
    <property type="entry name" value="P-loop_NTPase"/>
</dbReference>
<gene>
    <name evidence="4" type="ORF">SAMN05428964_10276</name>
</gene>
<feature type="domain" description="AAA+ ATPase" evidence="3">
    <location>
        <begin position="85"/>
        <end position="258"/>
    </location>
</feature>
<feature type="region of interest" description="Disordered" evidence="2">
    <location>
        <begin position="1"/>
        <end position="32"/>
    </location>
</feature>
<dbReference type="SUPFAM" id="SSF52540">
    <property type="entry name" value="P-loop containing nucleoside triphosphate hydrolases"/>
    <property type="match status" value="1"/>
</dbReference>
<proteinExistence type="inferred from homology"/>
<name>A0A285T6N5_9PROT</name>
<sequence length="361" mass="39177">MTETAPKSAPQNAPETLRTISGGPKGQPRKTVRRRVLSTDEIVDGILAGDRTILSRAITLVESRNARHFDQAQDVLSRLMPHTGGSQRIGITGVPGVGKSTFIEAFGKNLTKAGKKVAVLAVDPTSARSGGSILGDKTRMNELSIDPNAYIRPSPSSGYLGGVNRMTRETILLCEAAGFDVVLVETVGAGQSETMVAQMTDFFLVLMLPGAGDELQGIKKGVLEIADLIAVNKADADPAKAREAKREYSSALRILQPSSHHWRPQSIMVSALINDGLDQVWDLINQHRTIMENEGEFAAKRARQQRDWMWTMLRDRLLETFTARQDVAGRLKALEADVLAGSTNPTAAVEEMLGLIKSPQK</sequence>
<protein>
    <submittedName>
        <fullName evidence="4">Methylmalonyl-CoA mutase metallochaperone MeaB</fullName>
    </submittedName>
</protein>
<dbReference type="RefSeq" id="WP_097051573.1">
    <property type="nucleotide sequence ID" value="NZ_OBMM01000002.1"/>
</dbReference>
<evidence type="ECO:0000259" key="3">
    <source>
        <dbReference type="SMART" id="SM00382"/>
    </source>
</evidence>
<dbReference type="SMART" id="SM00382">
    <property type="entry name" value="AAA"/>
    <property type="match status" value="1"/>
</dbReference>
<dbReference type="CDD" id="cd03114">
    <property type="entry name" value="MMAA-like"/>
    <property type="match status" value="1"/>
</dbReference>
<evidence type="ECO:0000256" key="2">
    <source>
        <dbReference type="SAM" id="MobiDB-lite"/>
    </source>
</evidence>
<dbReference type="GO" id="GO:0005737">
    <property type="term" value="C:cytoplasm"/>
    <property type="evidence" value="ECO:0007669"/>
    <property type="project" value="TreeGrafter"/>
</dbReference>
<evidence type="ECO:0000313" key="4">
    <source>
        <dbReference type="EMBL" id="SOC15200.1"/>
    </source>
</evidence>
<reference evidence="4 5" key="1">
    <citation type="submission" date="2017-08" db="EMBL/GenBank/DDBJ databases">
        <authorList>
            <person name="de Groot N.N."/>
        </authorList>
    </citation>
    <scope>NUCLEOTIDE SEQUENCE [LARGE SCALE GENOMIC DNA]</scope>
    <source>
        <strain evidence="4 5">USBA 78</strain>
    </source>
</reference>
<dbReference type="PANTHER" id="PTHR23408">
    <property type="entry name" value="METHYLMALONYL-COA MUTASE"/>
    <property type="match status" value="1"/>
</dbReference>
<dbReference type="PANTHER" id="PTHR23408:SF3">
    <property type="entry name" value="METHYLMALONIC ACIDURIA TYPE A PROTEIN, MITOCHONDRIAL"/>
    <property type="match status" value="1"/>
</dbReference>
<dbReference type="NCBIfam" id="TIGR00750">
    <property type="entry name" value="lao"/>
    <property type="match status" value="1"/>
</dbReference>
<comment type="similarity">
    <text evidence="1">Belongs to the SIMIBI class G3E GTPase family. ArgK/MeaB subfamily.</text>
</comment>
<dbReference type="Proteomes" id="UP000219068">
    <property type="component" value="Unassembled WGS sequence"/>
</dbReference>
<dbReference type="GO" id="GO:0003924">
    <property type="term" value="F:GTPase activity"/>
    <property type="evidence" value="ECO:0007669"/>
    <property type="project" value="InterPro"/>
</dbReference>
<dbReference type="AlphaFoldDB" id="A0A285T6N5"/>
<evidence type="ECO:0000313" key="5">
    <source>
        <dbReference type="Proteomes" id="UP000219068"/>
    </source>
</evidence>
<dbReference type="Gene3D" id="3.40.50.300">
    <property type="entry name" value="P-loop containing nucleotide triphosphate hydrolases"/>
    <property type="match status" value="1"/>
</dbReference>
<dbReference type="EMBL" id="OBMM01000002">
    <property type="protein sequence ID" value="SOC15200.1"/>
    <property type="molecule type" value="Genomic_DNA"/>
</dbReference>
<dbReference type="NCBIfam" id="NF006958">
    <property type="entry name" value="PRK09435.1"/>
    <property type="match status" value="1"/>
</dbReference>
<dbReference type="InterPro" id="IPR003593">
    <property type="entry name" value="AAA+_ATPase"/>
</dbReference>
<feature type="compositionally biased region" description="Polar residues" evidence="2">
    <location>
        <begin position="1"/>
        <end position="14"/>
    </location>
</feature>
<dbReference type="InterPro" id="IPR005129">
    <property type="entry name" value="GTPase_ArgK"/>
</dbReference>
<dbReference type="GO" id="GO:0005525">
    <property type="term" value="F:GTP binding"/>
    <property type="evidence" value="ECO:0007669"/>
    <property type="project" value="InterPro"/>
</dbReference>
<dbReference type="Gene3D" id="1.10.287.130">
    <property type="match status" value="1"/>
</dbReference>
<dbReference type="Pfam" id="PF03308">
    <property type="entry name" value="MeaB"/>
    <property type="match status" value="1"/>
</dbReference>
<accession>A0A285T6N5</accession>
<organism evidence="4 5">
    <name type="scientific">Thalassospira xiamenensis</name>
    <dbReference type="NCBI Taxonomy" id="220697"/>
    <lineage>
        <taxon>Bacteria</taxon>
        <taxon>Pseudomonadati</taxon>
        <taxon>Pseudomonadota</taxon>
        <taxon>Alphaproteobacteria</taxon>
        <taxon>Rhodospirillales</taxon>
        <taxon>Thalassospiraceae</taxon>
        <taxon>Thalassospira</taxon>
    </lineage>
</organism>
<evidence type="ECO:0000256" key="1">
    <source>
        <dbReference type="ARBA" id="ARBA00009625"/>
    </source>
</evidence>